<evidence type="ECO:0000313" key="1">
    <source>
        <dbReference type="EMBL" id="SPY28655.1"/>
    </source>
</evidence>
<gene>
    <name evidence="1" type="ORF">NCTC11647_01753</name>
</gene>
<reference evidence="1 2" key="1">
    <citation type="submission" date="2018-06" db="EMBL/GenBank/DDBJ databases">
        <authorList>
            <consortium name="Pathogen Informatics"/>
            <person name="Doyle S."/>
        </authorList>
    </citation>
    <scope>NUCLEOTIDE SEQUENCE [LARGE SCALE GENOMIC DNA]</scope>
    <source>
        <strain evidence="1 2">NCTC11647</strain>
    </source>
</reference>
<proteinExistence type="predicted"/>
<sequence length="201" mass="22542">MQNLRLDKIVLKKQTLRQILADFKTYIRLSARLLLVGCISSIGLVQANTMQVADFKLSAVYIYRFGQFIQWSSQPSSLVYCSLGTDSVAKTLSQLINSNDHHTFISLAHINQIEQCHIVYISPQKESEITQVPIKPQILTVGIGTSFLRKGGMITLQSINQKVRPIIGLEHVSQSGIQISSKLLQIALLYPQDIIEMSEED</sequence>
<name>A0A2T3QL05_PHODM</name>
<dbReference type="Pfam" id="PF13689">
    <property type="entry name" value="DUF4154"/>
    <property type="match status" value="1"/>
</dbReference>
<dbReference type="Proteomes" id="UP000251647">
    <property type="component" value="Unassembled WGS sequence"/>
</dbReference>
<organism evidence="1 2">
    <name type="scientific">Photobacterium damselae</name>
    <dbReference type="NCBI Taxonomy" id="38293"/>
    <lineage>
        <taxon>Bacteria</taxon>
        <taxon>Pseudomonadati</taxon>
        <taxon>Pseudomonadota</taxon>
        <taxon>Gammaproteobacteria</taxon>
        <taxon>Vibrionales</taxon>
        <taxon>Vibrionaceae</taxon>
        <taxon>Photobacterium</taxon>
    </lineage>
</organism>
<accession>A0A2T3QL05</accession>
<dbReference type="AlphaFoldDB" id="A0A2T3QL05"/>
<protein>
    <submittedName>
        <fullName evidence="1">Uncharacterized protein</fullName>
    </submittedName>
</protein>
<dbReference type="InterPro" id="IPR025293">
    <property type="entry name" value="YfiR/HmsC-like"/>
</dbReference>
<dbReference type="OrthoDB" id="5829553at2"/>
<dbReference type="RefSeq" id="WP_005298619.1">
    <property type="nucleotide sequence ID" value="NZ_CP018297.1"/>
</dbReference>
<dbReference type="EMBL" id="UATL01000001">
    <property type="protein sequence ID" value="SPY28655.1"/>
    <property type="molecule type" value="Genomic_DNA"/>
</dbReference>
<evidence type="ECO:0000313" key="2">
    <source>
        <dbReference type="Proteomes" id="UP000251647"/>
    </source>
</evidence>